<dbReference type="RefSeq" id="WP_132706898.1">
    <property type="nucleotide sequence ID" value="NZ_JACIGF010000001.1"/>
</dbReference>
<organism evidence="1 2">
    <name type="scientific">Rhodothalassium salexigens DSM 2132</name>
    <dbReference type="NCBI Taxonomy" id="1188247"/>
    <lineage>
        <taxon>Bacteria</taxon>
        <taxon>Pseudomonadati</taxon>
        <taxon>Pseudomonadota</taxon>
        <taxon>Alphaproteobacteria</taxon>
        <taxon>Rhodothalassiales</taxon>
        <taxon>Rhodothalassiaceae</taxon>
        <taxon>Rhodothalassium</taxon>
    </lineage>
</organism>
<dbReference type="Proteomes" id="UP000295399">
    <property type="component" value="Unassembled WGS sequence"/>
</dbReference>
<reference evidence="1 2" key="1">
    <citation type="submission" date="2019-03" db="EMBL/GenBank/DDBJ databases">
        <title>Genomic Encyclopedia of Type Strains, Phase IV (KMG-IV): sequencing the most valuable type-strain genomes for metagenomic binning, comparative biology and taxonomic classification.</title>
        <authorList>
            <person name="Goeker M."/>
        </authorList>
    </citation>
    <scope>NUCLEOTIDE SEQUENCE [LARGE SCALE GENOMIC DNA]</scope>
    <source>
        <strain evidence="1 2">DSM 2132</strain>
    </source>
</reference>
<keyword evidence="2" id="KW-1185">Reference proteome</keyword>
<evidence type="ECO:0000313" key="1">
    <source>
        <dbReference type="EMBL" id="TCP38459.1"/>
    </source>
</evidence>
<dbReference type="Pfam" id="PF06698">
    <property type="entry name" value="DUF1192"/>
    <property type="match status" value="1"/>
</dbReference>
<proteinExistence type="predicted"/>
<sequence>MEPDDTPRAPSDLLATVEREPLDRFSVDELEARIVRLEGEIARARAALSSKRGSLSDAEALFSKRR</sequence>
<protein>
    <submittedName>
        <fullName evidence="1">Uncharacterized protein DUF1192</fullName>
    </submittedName>
</protein>
<dbReference type="InterPro" id="IPR009579">
    <property type="entry name" value="DUF1192"/>
</dbReference>
<dbReference type="OrthoDB" id="7173908at2"/>
<name>A0A4R2PRK2_RHOSA</name>
<dbReference type="InParanoid" id="A0A4R2PRK2"/>
<accession>A0A4R2PRK2</accession>
<gene>
    <name evidence="1" type="ORF">EV659_101363</name>
</gene>
<comment type="caution">
    <text evidence="1">The sequence shown here is derived from an EMBL/GenBank/DDBJ whole genome shotgun (WGS) entry which is preliminary data.</text>
</comment>
<dbReference type="AlphaFoldDB" id="A0A4R2PRK2"/>
<dbReference type="EMBL" id="SLXO01000001">
    <property type="protein sequence ID" value="TCP38459.1"/>
    <property type="molecule type" value="Genomic_DNA"/>
</dbReference>
<evidence type="ECO:0000313" key="2">
    <source>
        <dbReference type="Proteomes" id="UP000295399"/>
    </source>
</evidence>